<dbReference type="SUPFAM" id="SSF53448">
    <property type="entry name" value="Nucleotide-diphospho-sugar transferases"/>
    <property type="match status" value="1"/>
</dbReference>
<dbReference type="OrthoDB" id="9771846at2"/>
<dbReference type="PANTHER" id="PTHR43179">
    <property type="entry name" value="RHAMNOSYLTRANSFERASE WBBL"/>
    <property type="match status" value="1"/>
</dbReference>
<keyword evidence="1" id="KW-0472">Membrane</keyword>
<reference evidence="3" key="1">
    <citation type="submission" date="2016-07" db="EMBL/GenBank/DDBJ databases">
        <title>Microvirga ossetica sp. nov. a new species of rhizobia isolated from root nodules of the legume species Vicia alpestris Steven originated from North Ossetia region in the Caucasus.</title>
        <authorList>
            <person name="Safronova V.I."/>
            <person name="Kuznetsova I.G."/>
            <person name="Sazanova A.L."/>
            <person name="Belimov A."/>
            <person name="Andronov E."/>
            <person name="Osledkin Y.S."/>
            <person name="Onishchuk O.P."/>
            <person name="Kurchak O.N."/>
            <person name="Shaposhnikov A.I."/>
            <person name="Willems A."/>
            <person name="Tikhonovich I.A."/>
        </authorList>
    </citation>
    <scope>NUCLEOTIDE SEQUENCE [LARGE SCALE GENOMIC DNA]</scope>
    <source>
        <strain evidence="3">V5/3M</strain>
        <plasmid evidence="3">unnamed1</plasmid>
    </source>
</reference>
<dbReference type="GO" id="GO:0016740">
    <property type="term" value="F:transferase activity"/>
    <property type="evidence" value="ECO:0007669"/>
    <property type="project" value="UniProtKB-KW"/>
</dbReference>
<keyword evidence="3" id="KW-0808">Transferase</keyword>
<keyword evidence="1" id="KW-0812">Transmembrane</keyword>
<organism evidence="3">
    <name type="scientific">Microvirga ossetica</name>
    <dbReference type="NCBI Taxonomy" id="1882682"/>
    <lineage>
        <taxon>Bacteria</taxon>
        <taxon>Pseudomonadati</taxon>
        <taxon>Pseudomonadota</taxon>
        <taxon>Alphaproteobacteria</taxon>
        <taxon>Hyphomicrobiales</taxon>
        <taxon>Methylobacteriaceae</taxon>
        <taxon>Microvirga</taxon>
    </lineage>
</organism>
<feature type="domain" description="Glycosyltransferase 2-like" evidence="2">
    <location>
        <begin position="12"/>
        <end position="175"/>
    </location>
</feature>
<sequence length="301" mass="32826">MTPNLNPCPSISVVVVTYNSAEVLRGLLDSLPTGLDGVSKFEVVVVDNASSDQSTDIALAHPISPKVIDMGRNAGYAAGINAAETVIPQDRAVLILNPDIRLRPGAAWILLERAADPKVGVAVPQILNEDGTVALSLRREPSIATAWTDALLGGRYSARLGTSETIGDLRVYRQDGLIDWATGAALLVTPQARRIVGRWDESFFLYSEEVDYLQRVRECGLTVAYSHKAKVTHIGGDYQKNPRLYALLVSNRIRYFRRHHGTLATAVFRLAILVGAAMRYVLGPSYRAVFRAALVPVKPPR</sequence>
<dbReference type="AlphaFoldDB" id="A0A1B2EQG6"/>
<dbReference type="EMBL" id="CP016617">
    <property type="protein sequence ID" value="ANY82190.1"/>
    <property type="molecule type" value="Genomic_DNA"/>
</dbReference>
<feature type="transmembrane region" description="Helical" evidence="1">
    <location>
        <begin position="262"/>
        <end position="282"/>
    </location>
</feature>
<evidence type="ECO:0000256" key="1">
    <source>
        <dbReference type="SAM" id="Phobius"/>
    </source>
</evidence>
<protein>
    <submittedName>
        <fullName evidence="3">Glycosyl transferase</fullName>
    </submittedName>
</protein>
<dbReference type="InterPro" id="IPR029044">
    <property type="entry name" value="Nucleotide-diphossugar_trans"/>
</dbReference>
<dbReference type="Gene3D" id="3.90.550.10">
    <property type="entry name" value="Spore Coat Polysaccharide Biosynthesis Protein SpsA, Chain A"/>
    <property type="match status" value="1"/>
</dbReference>
<keyword evidence="3" id="KW-0614">Plasmid</keyword>
<dbReference type="Pfam" id="PF00535">
    <property type="entry name" value="Glycos_transf_2"/>
    <property type="match status" value="1"/>
</dbReference>
<proteinExistence type="predicted"/>
<dbReference type="KEGG" id="moc:BB934_27985"/>
<keyword evidence="1" id="KW-1133">Transmembrane helix</keyword>
<dbReference type="PANTHER" id="PTHR43179:SF7">
    <property type="entry name" value="RHAMNOSYLTRANSFERASE WBBL"/>
    <property type="match status" value="1"/>
</dbReference>
<geneLocation type="plasmid" evidence="3">
    <name>unnamed1</name>
</geneLocation>
<accession>A0A1B2EQG6</accession>
<dbReference type="RefSeq" id="WP_099513334.1">
    <property type="nucleotide sequence ID" value="NZ_CP016617.1"/>
</dbReference>
<name>A0A1B2EQG6_9HYPH</name>
<evidence type="ECO:0000259" key="2">
    <source>
        <dbReference type="Pfam" id="PF00535"/>
    </source>
</evidence>
<gene>
    <name evidence="3" type="ORF">BB934_27985</name>
</gene>
<dbReference type="InterPro" id="IPR001173">
    <property type="entry name" value="Glyco_trans_2-like"/>
</dbReference>
<evidence type="ECO:0000313" key="3">
    <source>
        <dbReference type="EMBL" id="ANY82190.1"/>
    </source>
</evidence>